<dbReference type="InterPro" id="IPR047112">
    <property type="entry name" value="RecG/Mfd"/>
</dbReference>
<feature type="domain" description="Helicase C-terminal" evidence="11">
    <location>
        <begin position="726"/>
        <end position="880"/>
    </location>
</feature>
<dbReference type="InterPro" id="IPR001650">
    <property type="entry name" value="Helicase_C-like"/>
</dbReference>
<comment type="similarity">
    <text evidence="9">In the C-terminal section; belongs to the helicase family. RecG subfamily.</text>
</comment>
<dbReference type="Pfam" id="PF00271">
    <property type="entry name" value="Helicase_C"/>
    <property type="match status" value="1"/>
</dbReference>
<dbReference type="PROSITE" id="PS51194">
    <property type="entry name" value="HELICASE_CTER"/>
    <property type="match status" value="1"/>
</dbReference>
<dbReference type="Pfam" id="PF17757">
    <property type="entry name" value="UvrB_inter"/>
    <property type="match status" value="1"/>
</dbReference>
<dbReference type="Proteomes" id="UP000644749">
    <property type="component" value="Unassembled WGS sequence"/>
</dbReference>
<feature type="domain" description="Helicase ATP-binding" evidence="10">
    <location>
        <begin position="544"/>
        <end position="705"/>
    </location>
</feature>
<evidence type="ECO:0000313" key="13">
    <source>
        <dbReference type="Proteomes" id="UP000644749"/>
    </source>
</evidence>
<organism evidence="12 13">
    <name type="scientific">Paracoccus aerius</name>
    <dbReference type="NCBI Taxonomy" id="1915382"/>
    <lineage>
        <taxon>Bacteria</taxon>
        <taxon>Pseudomonadati</taxon>
        <taxon>Pseudomonadota</taxon>
        <taxon>Alphaproteobacteria</taxon>
        <taxon>Rhodobacterales</taxon>
        <taxon>Paracoccaceae</taxon>
        <taxon>Paracoccus</taxon>
    </lineage>
</organism>
<dbReference type="PANTHER" id="PTHR47964">
    <property type="entry name" value="ATP-DEPENDENT DNA HELICASE HOMOLOG RECG, CHLOROPLASTIC"/>
    <property type="match status" value="1"/>
</dbReference>
<dbReference type="Pfam" id="PF00270">
    <property type="entry name" value="DEAD"/>
    <property type="match status" value="1"/>
</dbReference>
<dbReference type="RefSeq" id="WP_191310441.1">
    <property type="nucleotide sequence ID" value="NZ_BNCL01000008.1"/>
</dbReference>
<dbReference type="SUPFAM" id="SSF143517">
    <property type="entry name" value="TRCF domain-like"/>
    <property type="match status" value="1"/>
</dbReference>
<dbReference type="Gene3D" id="3.90.1150.50">
    <property type="entry name" value="Transcription-repair-coupling factor, D7 domain"/>
    <property type="match status" value="1"/>
</dbReference>
<dbReference type="InterPro" id="IPR014001">
    <property type="entry name" value="Helicase_ATP-bd"/>
</dbReference>
<evidence type="ECO:0000259" key="10">
    <source>
        <dbReference type="PROSITE" id="PS51192"/>
    </source>
</evidence>
<dbReference type="Gene3D" id="3.40.50.11180">
    <property type="match status" value="1"/>
</dbReference>
<keyword evidence="7 9" id="KW-0238">DNA-binding</keyword>
<dbReference type="InterPro" id="IPR027417">
    <property type="entry name" value="P-loop_NTPase"/>
</dbReference>
<dbReference type="SMART" id="SM00487">
    <property type="entry name" value="DEXDc"/>
    <property type="match status" value="1"/>
</dbReference>
<dbReference type="InterPro" id="IPR041471">
    <property type="entry name" value="UvrB_inter"/>
</dbReference>
<dbReference type="InterPro" id="IPR004576">
    <property type="entry name" value="Mfd"/>
</dbReference>
<dbReference type="InterPro" id="IPR037235">
    <property type="entry name" value="TRCF-like_C_D7"/>
</dbReference>
<evidence type="ECO:0000256" key="8">
    <source>
        <dbReference type="ARBA" id="ARBA00023204"/>
    </source>
</evidence>
<dbReference type="CDD" id="cd17991">
    <property type="entry name" value="DEXHc_TRCF"/>
    <property type="match status" value="1"/>
</dbReference>
<keyword evidence="4 9" id="KW-0378">Hydrolase</keyword>
<reference evidence="12 13" key="1">
    <citation type="submission" date="2021-01" db="EMBL/GenBank/DDBJ databases">
        <title>011410 draft genome.</title>
        <authorList>
            <person name="Lang L."/>
        </authorList>
    </citation>
    <scope>NUCLEOTIDE SEQUENCE [LARGE SCALE GENOMIC DNA]</scope>
    <source>
        <strain evidence="12 13">KCTC 42845</strain>
    </source>
</reference>
<evidence type="ECO:0000256" key="6">
    <source>
        <dbReference type="ARBA" id="ARBA00022840"/>
    </source>
</evidence>
<keyword evidence="3 9" id="KW-0227">DNA damage</keyword>
<dbReference type="Pfam" id="PF02559">
    <property type="entry name" value="CarD_TRCF_RID"/>
    <property type="match status" value="1"/>
</dbReference>
<name>A0ABS1S678_9RHOB</name>
<keyword evidence="5 12" id="KW-0347">Helicase</keyword>
<gene>
    <name evidence="9" type="primary">mfd</name>
    <name evidence="12" type="ORF">JL111_11210</name>
</gene>
<keyword evidence="1 9" id="KW-0963">Cytoplasm</keyword>
<evidence type="ECO:0000256" key="1">
    <source>
        <dbReference type="ARBA" id="ARBA00022490"/>
    </source>
</evidence>
<comment type="subcellular location">
    <subcellularLocation>
        <location evidence="9">Cytoplasm</location>
    </subcellularLocation>
</comment>
<proteinExistence type="inferred from homology"/>
<comment type="similarity">
    <text evidence="9">In the N-terminal section; belongs to the UvrB family.</text>
</comment>
<dbReference type="EMBL" id="JAESHT010000008">
    <property type="protein sequence ID" value="MBL3674055.1"/>
    <property type="molecule type" value="Genomic_DNA"/>
</dbReference>
<dbReference type="SMART" id="SM00982">
    <property type="entry name" value="TRCF"/>
    <property type="match status" value="1"/>
</dbReference>
<dbReference type="Gene3D" id="2.40.10.170">
    <property type="match status" value="1"/>
</dbReference>
<dbReference type="InterPro" id="IPR005118">
    <property type="entry name" value="TRCF_C"/>
</dbReference>
<keyword evidence="6 9" id="KW-0067">ATP-binding</keyword>
<accession>A0ABS1S678</accession>
<dbReference type="Pfam" id="PF03461">
    <property type="entry name" value="TRCF"/>
    <property type="match status" value="1"/>
</dbReference>
<dbReference type="SMART" id="SM00490">
    <property type="entry name" value="HELICc"/>
    <property type="match status" value="1"/>
</dbReference>
<dbReference type="SUPFAM" id="SSF52540">
    <property type="entry name" value="P-loop containing nucleoside triphosphate hydrolases"/>
    <property type="match status" value="4"/>
</dbReference>
<evidence type="ECO:0000256" key="7">
    <source>
        <dbReference type="ARBA" id="ARBA00023125"/>
    </source>
</evidence>
<keyword evidence="2 9" id="KW-0547">Nucleotide-binding</keyword>
<comment type="caution">
    <text evidence="12">The sequence shown here is derived from an EMBL/GenBank/DDBJ whole genome shotgun (WGS) entry which is preliminary data.</text>
</comment>
<evidence type="ECO:0000259" key="11">
    <source>
        <dbReference type="PROSITE" id="PS51194"/>
    </source>
</evidence>
<dbReference type="EC" id="3.6.4.-" evidence="9"/>
<dbReference type="PROSITE" id="PS51192">
    <property type="entry name" value="HELICASE_ATP_BIND_1"/>
    <property type="match status" value="1"/>
</dbReference>
<dbReference type="InterPro" id="IPR011545">
    <property type="entry name" value="DEAD/DEAH_box_helicase_dom"/>
</dbReference>
<evidence type="ECO:0000256" key="4">
    <source>
        <dbReference type="ARBA" id="ARBA00022801"/>
    </source>
</evidence>
<dbReference type="InterPro" id="IPR036101">
    <property type="entry name" value="CarD-like/TRCF_RID_sf"/>
</dbReference>
<evidence type="ECO:0000313" key="12">
    <source>
        <dbReference type="EMBL" id="MBL3674055.1"/>
    </source>
</evidence>
<keyword evidence="13" id="KW-1185">Reference proteome</keyword>
<evidence type="ECO:0000256" key="5">
    <source>
        <dbReference type="ARBA" id="ARBA00022806"/>
    </source>
</evidence>
<keyword evidence="8 9" id="KW-0234">DNA repair</keyword>
<dbReference type="PANTHER" id="PTHR47964:SF1">
    <property type="entry name" value="ATP-DEPENDENT DNA HELICASE HOMOLOG RECG, CHLOROPLASTIC"/>
    <property type="match status" value="1"/>
</dbReference>
<sequence>MSDPLPPSVEALTLLREAGPADRILHVARDERTAEALAAFLGRVLPDRRVLFMPPWDCLPFDSASPTPDAMGRRMAVLHQLQDPQAGDIVVAPLSVLLQRLPPHDALRSLSIGTGDPLDTAALEAFARRAGYTADDRIDEPGEIAIRGGTVEIFAAGNALPCRIELSDGVVTALRCFDPVTQRSTGEVDRLDIVPVTELPPAEDPAERGAEHRLPKAWQFLATLPDHMGDARIIALPATLALAERRLARLEEARAEAEADGGHPLPVDALYLGASEWADLAARIQAPDPGDWTSVPAFAAAARPRARLAQYLASDAVAGRPVVFVAGSESERARITRMLAQAAGDPPARAATWAEAMGRDRAILLADLAEGAVAPDVALVTGQDLLGSRAGSSPRQASLQALPSAGLELGDIVVHQDHGLARLEGLEPLDASDPGTEAIRLTFAREERLMVPTHDAGRIWRYGSGDAGVKLDRLRGTAWPRRRQATADALDRLADQLVALARERDAAKAPELVPPARDYERFIARFPFQPTPDQAAAVRAVLADMASGRPMDRLVIGDVGFGKTEIALRAAAAAALGGRQVAVCAPTTVLARQHYDTFRRRFAPFGITVGHLSRLVTGKPAAAVREGLADGSVRIAVGTHALLGKGVTFADLGLLVIDEEQRFGAAQKEKLRDLGQGLHVLSMSATPIPRTLQTALVGLQDLSILHTPPARRRPIRTLLADDGDATLRQALLREHRRGGQSFVVVPRVEDIAPVAERLERLLPALRLRVAHGSLSAREIDEVMVGFAGGDGDVLLATGIIESGLDVARANSMVILRPALFGLAQLHQLRGRVGRGPVQAYCHLLTAEGEDLSEDAQKRLGTLQAMDRLGAGMAISAADLDRRGSGDLLGERQAGHVQRVGLGLYQQMLAQALRRAKGLAEVPPPPQVPGEPGHFPADYVPEPENRLDLYHRIARASDAAEVARLADEIADRFGPLPEPTVTLLRAAGLRALGAVLGVETLSLGPEGVALCFRDGVDMEDRAPLALDLDGVAIEDRRLTLHHPGPEDRLDVASDLLERMA</sequence>
<dbReference type="GO" id="GO:0004386">
    <property type="term" value="F:helicase activity"/>
    <property type="evidence" value="ECO:0007669"/>
    <property type="project" value="UniProtKB-KW"/>
</dbReference>
<dbReference type="SUPFAM" id="SSF141259">
    <property type="entry name" value="CarD-like"/>
    <property type="match status" value="1"/>
</dbReference>
<evidence type="ECO:0000256" key="3">
    <source>
        <dbReference type="ARBA" id="ARBA00022763"/>
    </source>
</evidence>
<dbReference type="Gene3D" id="3.40.50.300">
    <property type="entry name" value="P-loop containing nucleotide triphosphate hydrolases"/>
    <property type="match status" value="2"/>
</dbReference>
<comment type="function">
    <text evidence="9">Couples transcription and DNA repair by recognizing RNA polymerase (RNAP) stalled at DNA lesions. Mediates ATP-dependent release of RNAP and its truncated transcript from the DNA, and recruitment of nucleotide excision repair machinery to the damaged site.</text>
</comment>
<evidence type="ECO:0000256" key="2">
    <source>
        <dbReference type="ARBA" id="ARBA00022741"/>
    </source>
</evidence>
<evidence type="ECO:0000256" key="9">
    <source>
        <dbReference type="HAMAP-Rule" id="MF_00969"/>
    </source>
</evidence>
<protein>
    <recommendedName>
        <fullName evidence="9">Transcription-repair-coupling factor</fullName>
        <shortName evidence="9">TRCF</shortName>
        <ecNumber evidence="9">3.6.4.-</ecNumber>
    </recommendedName>
</protein>
<dbReference type="InterPro" id="IPR003711">
    <property type="entry name" value="CarD-like/TRCF_RID"/>
</dbReference>
<dbReference type="Gene3D" id="3.40.50.11140">
    <property type="match status" value="1"/>
</dbReference>
<dbReference type="HAMAP" id="MF_00969">
    <property type="entry name" value="TRCF"/>
    <property type="match status" value="1"/>
</dbReference>
<dbReference type="SMART" id="SM01058">
    <property type="entry name" value="CarD_TRCF"/>
    <property type="match status" value="1"/>
</dbReference>